<feature type="domain" description="PAS" evidence="10">
    <location>
        <begin position="255"/>
        <end position="306"/>
    </location>
</feature>
<evidence type="ECO:0000256" key="4">
    <source>
        <dbReference type="ARBA" id="ARBA00022679"/>
    </source>
</evidence>
<dbReference type="AlphaFoldDB" id="A0A1E5LGB3"/>
<dbReference type="SUPFAM" id="SSF47384">
    <property type="entry name" value="Homodimeric domain of signal transducing histidine kinase"/>
    <property type="match status" value="1"/>
</dbReference>
<dbReference type="NCBIfam" id="TIGR00229">
    <property type="entry name" value="sensory_box"/>
    <property type="match status" value="3"/>
</dbReference>
<organism evidence="12 13">
    <name type="scientific">Bacillus solimangrovi</name>
    <dbReference type="NCBI Taxonomy" id="1305675"/>
    <lineage>
        <taxon>Bacteria</taxon>
        <taxon>Bacillati</taxon>
        <taxon>Bacillota</taxon>
        <taxon>Bacilli</taxon>
        <taxon>Bacillales</taxon>
        <taxon>Bacillaceae</taxon>
        <taxon>Bacillus</taxon>
    </lineage>
</organism>
<dbReference type="Pfam" id="PF00512">
    <property type="entry name" value="HisKA"/>
    <property type="match status" value="1"/>
</dbReference>
<evidence type="ECO:0000256" key="7">
    <source>
        <dbReference type="ARBA" id="ARBA00022840"/>
    </source>
</evidence>
<evidence type="ECO:0000256" key="2">
    <source>
        <dbReference type="ARBA" id="ARBA00012438"/>
    </source>
</evidence>
<comment type="caution">
    <text evidence="12">The sequence shown here is derived from an EMBL/GenBank/DDBJ whole genome shotgun (WGS) entry which is preliminary data.</text>
</comment>
<feature type="domain" description="PAC" evidence="11">
    <location>
        <begin position="447"/>
        <end position="499"/>
    </location>
</feature>
<dbReference type="STRING" id="1305675.BFG57_13235"/>
<dbReference type="InterPro" id="IPR013655">
    <property type="entry name" value="PAS_fold_3"/>
</dbReference>
<keyword evidence="5" id="KW-0547">Nucleotide-binding</keyword>
<dbReference type="InterPro" id="IPR000014">
    <property type="entry name" value="PAS"/>
</dbReference>
<dbReference type="Gene3D" id="3.30.565.10">
    <property type="entry name" value="Histidine kinase-like ATPase, C-terminal domain"/>
    <property type="match status" value="1"/>
</dbReference>
<sequence length="724" mass="83986">MEINSNAKSLVDKNMKRLLNLSDHAFFIFDSHCHIQFANEVAEDLFRFVNVIPPTQVIDNLFNSKWRDVLYKQVETVKHTTDTITFETNLYGVNATEKRVVWTIEYDNKDKLIYAIVKEVPSISDKYGELLIHNKDATEILGIDGKVIKVNEEFEKVYGWMAQEVVGKEISLESEEKVGGFKGLIKNVMHGDELINYSTRRKKSNGSVIFINLTISTICDNSGQVEAFIVTTRDITEQKAIEQKLNEQSKLFKQTDFRLGEIVESIVDGFFAVDKNWNFIYVNHRLEEIWGVDREELLDNNVWEVFPSVLGTVCESEYRKSMEDGESVRFQIFYDVLEKYVEIRTFPFTEGMVVYIRNIDEQYKMLEKFKKSEEYINQITENTKEVFVIHRSDYSKIFYLSAAFEKVWGISRKALLEYPMENYIQATHPDDRALVINFGKTDIKTYAEVEHRFYHKDMGIRWIRWRRYPAFKDVDGIDRTISIYEDVTEIKEKDLLLRKWDKLGLVGELSASIAHEIRNPVTAIKGFIQLMKDNDGVRYTEVILSELRNIEKSMNELLVLAKPHQELKFNEADLHTVIEEVFTLMVPVAAHHHVQIKQSFEAKHSCVTCEVVQLKQVFINVIKNAIEAMYGSGQVVIQTINKDEKFISVFVKDEGIGISKERLLKLGEPYFSNKEKGIGLGLMISYKIIENHQGEIFIRSELGKGTEVEIRLPVHEVISLPCEN</sequence>
<dbReference type="PROSITE" id="PS50112">
    <property type="entry name" value="PAS"/>
    <property type="match status" value="3"/>
</dbReference>
<dbReference type="InterPro" id="IPR036097">
    <property type="entry name" value="HisK_dim/P_sf"/>
</dbReference>
<proteinExistence type="predicted"/>
<dbReference type="Pfam" id="PF08448">
    <property type="entry name" value="PAS_4"/>
    <property type="match status" value="2"/>
</dbReference>
<dbReference type="SMART" id="SM00387">
    <property type="entry name" value="HATPase_c"/>
    <property type="match status" value="1"/>
</dbReference>
<dbReference type="CDD" id="cd00130">
    <property type="entry name" value="PAS"/>
    <property type="match status" value="3"/>
</dbReference>
<dbReference type="SMART" id="SM00388">
    <property type="entry name" value="HisKA"/>
    <property type="match status" value="1"/>
</dbReference>
<dbReference type="OrthoDB" id="9815750at2"/>
<evidence type="ECO:0000313" key="13">
    <source>
        <dbReference type="Proteomes" id="UP000095209"/>
    </source>
</evidence>
<dbReference type="RefSeq" id="WP_069716825.1">
    <property type="nucleotide sequence ID" value="NZ_MJEH01000016.1"/>
</dbReference>
<feature type="domain" description="PAC" evidence="11">
    <location>
        <begin position="195"/>
        <end position="247"/>
    </location>
</feature>
<evidence type="ECO:0000256" key="8">
    <source>
        <dbReference type="ARBA" id="ARBA00023012"/>
    </source>
</evidence>
<evidence type="ECO:0000259" key="9">
    <source>
        <dbReference type="PROSITE" id="PS50109"/>
    </source>
</evidence>
<name>A0A1E5LGB3_9BACI</name>
<keyword evidence="8" id="KW-0902">Two-component regulatory system</keyword>
<dbReference type="SMART" id="SM00091">
    <property type="entry name" value="PAS"/>
    <property type="match status" value="4"/>
</dbReference>
<dbReference type="InterPro" id="IPR003594">
    <property type="entry name" value="HATPase_dom"/>
</dbReference>
<dbReference type="InterPro" id="IPR004358">
    <property type="entry name" value="Sig_transdc_His_kin-like_C"/>
</dbReference>
<keyword evidence="7" id="KW-0067">ATP-binding</keyword>
<accession>A0A1E5LGB3</accession>
<dbReference type="CDD" id="cd00082">
    <property type="entry name" value="HisKA"/>
    <property type="match status" value="1"/>
</dbReference>
<evidence type="ECO:0000313" key="12">
    <source>
        <dbReference type="EMBL" id="OEH93112.1"/>
    </source>
</evidence>
<dbReference type="SUPFAM" id="SSF55785">
    <property type="entry name" value="PYP-like sensor domain (PAS domain)"/>
    <property type="match status" value="3"/>
</dbReference>
<feature type="domain" description="Histidine kinase" evidence="9">
    <location>
        <begin position="512"/>
        <end position="716"/>
    </location>
</feature>
<dbReference type="InterPro" id="IPR013656">
    <property type="entry name" value="PAS_4"/>
</dbReference>
<dbReference type="PROSITE" id="PS50109">
    <property type="entry name" value="HIS_KIN"/>
    <property type="match status" value="1"/>
</dbReference>
<keyword evidence="13" id="KW-1185">Reference proteome</keyword>
<feature type="domain" description="PAS" evidence="10">
    <location>
        <begin position="144"/>
        <end position="192"/>
    </location>
</feature>
<reference evidence="12 13" key="1">
    <citation type="submission" date="2016-08" db="EMBL/GenBank/DDBJ databases">
        <title>Genome of Bacillus solimangrovi GH2-4.</title>
        <authorList>
            <person name="Lim S."/>
            <person name="Kim B.-C."/>
        </authorList>
    </citation>
    <scope>NUCLEOTIDE SEQUENCE [LARGE SCALE GENOMIC DNA]</scope>
    <source>
        <strain evidence="12 13">GH2-4</strain>
    </source>
</reference>
<feature type="domain" description="PAS" evidence="10">
    <location>
        <begin position="372"/>
        <end position="435"/>
    </location>
</feature>
<dbReference type="PANTHER" id="PTHR43065:SF34">
    <property type="entry name" value="SPORULATION KINASE A"/>
    <property type="match status" value="1"/>
</dbReference>
<dbReference type="Gene3D" id="1.10.287.130">
    <property type="match status" value="1"/>
</dbReference>
<dbReference type="InterPro" id="IPR003661">
    <property type="entry name" value="HisK_dim/P_dom"/>
</dbReference>
<evidence type="ECO:0000256" key="6">
    <source>
        <dbReference type="ARBA" id="ARBA00022777"/>
    </source>
</evidence>
<keyword evidence="3" id="KW-0597">Phosphoprotein</keyword>
<evidence type="ECO:0000256" key="1">
    <source>
        <dbReference type="ARBA" id="ARBA00000085"/>
    </source>
</evidence>
<dbReference type="Pfam" id="PF08447">
    <property type="entry name" value="PAS_3"/>
    <property type="match status" value="1"/>
</dbReference>
<dbReference type="PRINTS" id="PR00344">
    <property type="entry name" value="BCTRLSENSOR"/>
</dbReference>
<dbReference type="InterPro" id="IPR035965">
    <property type="entry name" value="PAS-like_dom_sf"/>
</dbReference>
<evidence type="ECO:0000256" key="3">
    <source>
        <dbReference type="ARBA" id="ARBA00022553"/>
    </source>
</evidence>
<dbReference type="Gene3D" id="3.30.450.20">
    <property type="entry name" value="PAS domain"/>
    <property type="match status" value="3"/>
</dbReference>
<dbReference type="InterPro" id="IPR000700">
    <property type="entry name" value="PAS-assoc_C"/>
</dbReference>
<protein>
    <recommendedName>
        <fullName evidence="2">histidine kinase</fullName>
        <ecNumber evidence="2">2.7.13.3</ecNumber>
    </recommendedName>
</protein>
<dbReference type="EC" id="2.7.13.3" evidence="2"/>
<keyword evidence="6" id="KW-0418">Kinase</keyword>
<dbReference type="InterPro" id="IPR036890">
    <property type="entry name" value="HATPase_C_sf"/>
</dbReference>
<gene>
    <name evidence="12" type="ORF">BFG57_13235</name>
</gene>
<dbReference type="Proteomes" id="UP000095209">
    <property type="component" value="Unassembled WGS sequence"/>
</dbReference>
<dbReference type="SUPFAM" id="SSF55874">
    <property type="entry name" value="ATPase domain of HSP90 chaperone/DNA topoisomerase II/histidine kinase"/>
    <property type="match status" value="1"/>
</dbReference>
<dbReference type="SMART" id="SM00086">
    <property type="entry name" value="PAC"/>
    <property type="match status" value="2"/>
</dbReference>
<keyword evidence="4" id="KW-0808">Transferase</keyword>
<evidence type="ECO:0000256" key="5">
    <source>
        <dbReference type="ARBA" id="ARBA00022741"/>
    </source>
</evidence>
<comment type="catalytic activity">
    <reaction evidence="1">
        <text>ATP + protein L-histidine = ADP + protein N-phospho-L-histidine.</text>
        <dbReference type="EC" id="2.7.13.3"/>
    </reaction>
</comment>
<evidence type="ECO:0000259" key="11">
    <source>
        <dbReference type="PROSITE" id="PS50113"/>
    </source>
</evidence>
<dbReference type="InterPro" id="IPR005467">
    <property type="entry name" value="His_kinase_dom"/>
</dbReference>
<dbReference type="EMBL" id="MJEH01000016">
    <property type="protein sequence ID" value="OEH93112.1"/>
    <property type="molecule type" value="Genomic_DNA"/>
</dbReference>
<evidence type="ECO:0000259" key="10">
    <source>
        <dbReference type="PROSITE" id="PS50112"/>
    </source>
</evidence>
<dbReference type="PANTHER" id="PTHR43065">
    <property type="entry name" value="SENSOR HISTIDINE KINASE"/>
    <property type="match status" value="1"/>
</dbReference>
<dbReference type="PROSITE" id="PS50113">
    <property type="entry name" value="PAC"/>
    <property type="match status" value="2"/>
</dbReference>
<dbReference type="InterPro" id="IPR001610">
    <property type="entry name" value="PAC"/>
</dbReference>
<dbReference type="GO" id="GO:0000155">
    <property type="term" value="F:phosphorelay sensor kinase activity"/>
    <property type="evidence" value="ECO:0007669"/>
    <property type="project" value="InterPro"/>
</dbReference>
<dbReference type="Pfam" id="PF02518">
    <property type="entry name" value="HATPase_c"/>
    <property type="match status" value="1"/>
</dbReference>
<dbReference type="GO" id="GO:0005524">
    <property type="term" value="F:ATP binding"/>
    <property type="evidence" value="ECO:0007669"/>
    <property type="project" value="UniProtKB-KW"/>
</dbReference>